<organism evidence="2 3">
    <name type="scientific">Desulfococcus multivorans DSM 2059</name>
    <dbReference type="NCBI Taxonomy" id="1121405"/>
    <lineage>
        <taxon>Bacteria</taxon>
        <taxon>Pseudomonadati</taxon>
        <taxon>Thermodesulfobacteriota</taxon>
        <taxon>Desulfobacteria</taxon>
        <taxon>Desulfobacterales</taxon>
        <taxon>Desulfococcaceae</taxon>
        <taxon>Desulfococcus</taxon>
    </lineage>
</organism>
<sequence>MPLYENPLFRETVVPWYDSTLACIVTMAVMAGGFIFGVIGYLTALETPESHRYAWVPVLLAGMSLAVILSIAVRLFLRCARRRKQRRERRSSTSTLADRL</sequence>
<feature type="transmembrane region" description="Helical" evidence="1">
    <location>
        <begin position="21"/>
        <end position="42"/>
    </location>
</feature>
<dbReference type="AlphaFoldDB" id="S7UPT6"/>
<keyword evidence="1" id="KW-1133">Transmembrane helix</keyword>
<dbReference type="OrthoDB" id="5420851at2"/>
<name>S7UPT6_DESML</name>
<dbReference type="RefSeq" id="WP_020877875.1">
    <property type="nucleotide sequence ID" value="NZ_ATHJ01000105.1"/>
</dbReference>
<gene>
    <name evidence="2" type="ORF">dsmv_0764</name>
</gene>
<feature type="transmembrane region" description="Helical" evidence="1">
    <location>
        <begin position="54"/>
        <end position="77"/>
    </location>
</feature>
<reference evidence="2 3" key="1">
    <citation type="journal article" date="2013" name="Genome Announc.">
        <title>Draft genome sequences for three mercury-methylating, sulfate-reducing bacteria.</title>
        <authorList>
            <person name="Brown S.D."/>
            <person name="Hurt R.A.Jr."/>
            <person name="Gilmour C.C."/>
            <person name="Elias D.A."/>
        </authorList>
    </citation>
    <scope>NUCLEOTIDE SEQUENCE [LARGE SCALE GENOMIC DNA]</scope>
    <source>
        <strain evidence="2 3">DSM 2059</strain>
    </source>
</reference>
<comment type="caution">
    <text evidence="2">The sequence shown here is derived from an EMBL/GenBank/DDBJ whole genome shotgun (WGS) entry which is preliminary data.</text>
</comment>
<evidence type="ECO:0000256" key="1">
    <source>
        <dbReference type="SAM" id="Phobius"/>
    </source>
</evidence>
<proteinExistence type="predicted"/>
<dbReference type="eggNOG" id="ENOG5033M3N">
    <property type="taxonomic scope" value="Bacteria"/>
</dbReference>
<dbReference type="EMBL" id="ATHJ01000105">
    <property type="protein sequence ID" value="EPR36059.1"/>
    <property type="molecule type" value="Genomic_DNA"/>
</dbReference>
<keyword evidence="3" id="KW-1185">Reference proteome</keyword>
<evidence type="ECO:0000313" key="2">
    <source>
        <dbReference type="EMBL" id="EPR36059.1"/>
    </source>
</evidence>
<protein>
    <submittedName>
        <fullName evidence="2">Uncharacterized protein</fullName>
    </submittedName>
</protein>
<evidence type="ECO:0000313" key="3">
    <source>
        <dbReference type="Proteomes" id="UP000014977"/>
    </source>
</evidence>
<accession>S7UPT6</accession>
<keyword evidence="1" id="KW-0472">Membrane</keyword>
<dbReference type="Proteomes" id="UP000014977">
    <property type="component" value="Unassembled WGS sequence"/>
</dbReference>
<keyword evidence="1" id="KW-0812">Transmembrane</keyword>